<evidence type="ECO:0000256" key="11">
    <source>
        <dbReference type="PROSITE-ProRule" id="PRU01360"/>
    </source>
</evidence>
<evidence type="ECO:0000256" key="7">
    <source>
        <dbReference type="ARBA" id="ARBA00023065"/>
    </source>
</evidence>
<dbReference type="PANTHER" id="PTHR32552:SF81">
    <property type="entry name" value="TONB-DEPENDENT OUTER MEMBRANE RECEPTOR"/>
    <property type="match status" value="1"/>
</dbReference>
<dbReference type="SUPFAM" id="SSF56935">
    <property type="entry name" value="Porins"/>
    <property type="match status" value="1"/>
</dbReference>
<keyword evidence="10 11" id="KW-0998">Cell outer membrane</keyword>
<dbReference type="GO" id="GO:0009279">
    <property type="term" value="C:cell outer membrane"/>
    <property type="evidence" value="ECO:0007669"/>
    <property type="project" value="UniProtKB-SubCell"/>
</dbReference>
<keyword evidence="13" id="KW-0732">Signal</keyword>
<evidence type="ECO:0000256" key="3">
    <source>
        <dbReference type="ARBA" id="ARBA00022452"/>
    </source>
</evidence>
<dbReference type="AlphaFoldDB" id="A0A841HU84"/>
<feature type="chain" id="PRO_5032598906" evidence="13">
    <location>
        <begin position="16"/>
        <end position="753"/>
    </location>
</feature>
<evidence type="ECO:0000256" key="12">
    <source>
        <dbReference type="RuleBase" id="RU003357"/>
    </source>
</evidence>
<evidence type="ECO:0000256" key="9">
    <source>
        <dbReference type="ARBA" id="ARBA00023136"/>
    </source>
</evidence>
<dbReference type="RefSeq" id="WP_184334781.1">
    <property type="nucleotide sequence ID" value="NZ_JACHHZ010000005.1"/>
</dbReference>
<evidence type="ECO:0000259" key="14">
    <source>
        <dbReference type="Pfam" id="PF00593"/>
    </source>
</evidence>
<dbReference type="Gene3D" id="2.40.170.20">
    <property type="entry name" value="TonB-dependent receptor, beta-barrel domain"/>
    <property type="match status" value="1"/>
</dbReference>
<comment type="similarity">
    <text evidence="11 12">Belongs to the TonB-dependent receptor family.</text>
</comment>
<evidence type="ECO:0000256" key="8">
    <source>
        <dbReference type="ARBA" id="ARBA00023077"/>
    </source>
</evidence>
<organism evidence="16 17">
    <name type="scientific">Povalibacter uvarum</name>
    <dbReference type="NCBI Taxonomy" id="732238"/>
    <lineage>
        <taxon>Bacteria</taxon>
        <taxon>Pseudomonadati</taxon>
        <taxon>Pseudomonadota</taxon>
        <taxon>Gammaproteobacteria</taxon>
        <taxon>Steroidobacterales</taxon>
        <taxon>Steroidobacteraceae</taxon>
        <taxon>Povalibacter</taxon>
    </lineage>
</organism>
<dbReference type="Pfam" id="PF00593">
    <property type="entry name" value="TonB_dep_Rec_b-barrel"/>
    <property type="match status" value="1"/>
</dbReference>
<comment type="subcellular location">
    <subcellularLocation>
        <location evidence="1 11">Cell outer membrane</location>
        <topology evidence="1 11">Multi-pass membrane protein</topology>
    </subcellularLocation>
</comment>
<evidence type="ECO:0000256" key="1">
    <source>
        <dbReference type="ARBA" id="ARBA00004571"/>
    </source>
</evidence>
<name>A0A841HU84_9GAMM</name>
<dbReference type="InterPro" id="IPR039426">
    <property type="entry name" value="TonB-dep_rcpt-like"/>
</dbReference>
<keyword evidence="4" id="KW-0410">Iron transport</keyword>
<dbReference type="GO" id="GO:0006826">
    <property type="term" value="P:iron ion transport"/>
    <property type="evidence" value="ECO:0007669"/>
    <property type="project" value="UniProtKB-KW"/>
</dbReference>
<keyword evidence="17" id="KW-1185">Reference proteome</keyword>
<gene>
    <name evidence="16" type="ORF">HNQ60_004295</name>
</gene>
<dbReference type="PROSITE" id="PS52016">
    <property type="entry name" value="TONB_DEPENDENT_REC_3"/>
    <property type="match status" value="1"/>
</dbReference>
<proteinExistence type="inferred from homology"/>
<evidence type="ECO:0000259" key="15">
    <source>
        <dbReference type="Pfam" id="PF07715"/>
    </source>
</evidence>
<feature type="domain" description="TonB-dependent receptor plug" evidence="15">
    <location>
        <begin position="37"/>
        <end position="146"/>
    </location>
</feature>
<comment type="caution">
    <text evidence="16">The sequence shown here is derived from an EMBL/GenBank/DDBJ whole genome shotgun (WGS) entry which is preliminary data.</text>
</comment>
<evidence type="ECO:0000256" key="13">
    <source>
        <dbReference type="SAM" id="SignalP"/>
    </source>
</evidence>
<feature type="domain" description="TonB-dependent receptor-like beta-barrel" evidence="14">
    <location>
        <begin position="265"/>
        <end position="715"/>
    </location>
</feature>
<evidence type="ECO:0000256" key="5">
    <source>
        <dbReference type="ARBA" id="ARBA00022692"/>
    </source>
</evidence>
<evidence type="ECO:0000313" key="17">
    <source>
        <dbReference type="Proteomes" id="UP000588068"/>
    </source>
</evidence>
<protein>
    <submittedName>
        <fullName evidence="16">Outer membrane receptor protein involved in Fe transport</fullName>
    </submittedName>
</protein>
<evidence type="ECO:0000256" key="4">
    <source>
        <dbReference type="ARBA" id="ARBA00022496"/>
    </source>
</evidence>
<keyword evidence="2 11" id="KW-0813">Transport</keyword>
<keyword evidence="7" id="KW-0406">Ion transport</keyword>
<keyword evidence="3 11" id="KW-1134">Transmembrane beta strand</keyword>
<evidence type="ECO:0000256" key="2">
    <source>
        <dbReference type="ARBA" id="ARBA00022448"/>
    </source>
</evidence>
<reference evidence="16 17" key="1">
    <citation type="submission" date="2020-08" db="EMBL/GenBank/DDBJ databases">
        <title>Genomic Encyclopedia of Type Strains, Phase IV (KMG-IV): sequencing the most valuable type-strain genomes for metagenomic binning, comparative biology and taxonomic classification.</title>
        <authorList>
            <person name="Goeker M."/>
        </authorList>
    </citation>
    <scope>NUCLEOTIDE SEQUENCE [LARGE SCALE GENOMIC DNA]</scope>
    <source>
        <strain evidence="16 17">DSM 26723</strain>
    </source>
</reference>
<keyword evidence="16" id="KW-0675">Receptor</keyword>
<evidence type="ECO:0000256" key="10">
    <source>
        <dbReference type="ARBA" id="ARBA00023237"/>
    </source>
</evidence>
<feature type="signal peptide" evidence="13">
    <location>
        <begin position="1"/>
        <end position="15"/>
    </location>
</feature>
<dbReference type="Proteomes" id="UP000588068">
    <property type="component" value="Unassembled WGS sequence"/>
</dbReference>
<keyword evidence="5 11" id="KW-0812">Transmembrane</keyword>
<keyword evidence="6" id="KW-0408">Iron</keyword>
<sequence length="753" mass="81609">MAAVLAVAPSVAVWAADSAGGAVEEVIVTAQRRAENIQRVPIAVTAVTADQLEAARVDSIDNVQAISPSISFDVTNSASNSANIRIRGIGTVGNSRAFEGAVGVFIDGVYRTRGGQALQNWLDVDNLQVLRGPQGTLFGKNTSAGALLLTSKQPEIDAFGTDFELTYGNYETLSARAALNAPLSDSAALRIAGLWGQSDGFIENPNGGNYNDRNPRAVKAQLLLEPTDSFSLRVIADWSDEKNNCCYGQVDDVDGPLQPLINNLTLARGVALPSADFDDYEQVLSNDTQQDIVDKGVVVHADWDLQSGDSLHSVTAYRSWQFRQDGMDADFTGANVLTINESFRTDFFSQEFTYNGSVGDAEYVVGAYFADEDIEATYELIWGNQAQTYFDALFFAQAGLPPGTSNAATGTWNYAEFPATSRSYAAFTHWTIPLSDPLKLVAGLRYSSEDKTGAFDLQYFTPAPNAAFRLLGVQPGPEYSDEQKDEAVSGTFGFQYQFTDDVMGYLTYSRGFKAGGVNIDNTAAGTRMNNPAEIPGAVPKDPTYKPEFIDGYELGLKTQYADGRGRTNFAVFYDEMKDLQVAQFLGTQFTIVNAPEATVYGAEIENSWLLGEAVTLGLDATWLPEKEFGEAASILNLSGRDFAQAPDLAANLSLNLDQPLTNSLALIGRAAAQYTGEVYTNTSNDLQRDAQTEYNLSLGLRSLNGNWSVTAWCQNCSDERYVVQHFNTPLQGTDANGYVSVPLTYGLTLRVSF</sequence>
<dbReference type="InterPro" id="IPR012910">
    <property type="entry name" value="Plug_dom"/>
</dbReference>
<evidence type="ECO:0000256" key="6">
    <source>
        <dbReference type="ARBA" id="ARBA00023004"/>
    </source>
</evidence>
<dbReference type="Pfam" id="PF07715">
    <property type="entry name" value="Plug"/>
    <property type="match status" value="1"/>
</dbReference>
<keyword evidence="9 11" id="KW-0472">Membrane</keyword>
<dbReference type="InterPro" id="IPR036942">
    <property type="entry name" value="Beta-barrel_TonB_sf"/>
</dbReference>
<accession>A0A841HU84</accession>
<dbReference type="PANTHER" id="PTHR32552">
    <property type="entry name" value="FERRICHROME IRON RECEPTOR-RELATED"/>
    <property type="match status" value="1"/>
</dbReference>
<evidence type="ECO:0000313" key="16">
    <source>
        <dbReference type="EMBL" id="MBB6095405.1"/>
    </source>
</evidence>
<dbReference type="InterPro" id="IPR000531">
    <property type="entry name" value="Beta-barrel_TonB"/>
</dbReference>
<dbReference type="EMBL" id="JACHHZ010000005">
    <property type="protein sequence ID" value="MBB6095405.1"/>
    <property type="molecule type" value="Genomic_DNA"/>
</dbReference>
<keyword evidence="8 12" id="KW-0798">TonB box</keyword>